<evidence type="ECO:0000313" key="2">
    <source>
        <dbReference type="EMBL" id="KYD08438.1"/>
    </source>
</evidence>
<name>A0A150L7Z0_9BACI</name>
<evidence type="ECO:0000313" key="3">
    <source>
        <dbReference type="Proteomes" id="UP000075666"/>
    </source>
</evidence>
<dbReference type="EMBL" id="LQYN01000032">
    <property type="protein sequence ID" value="KYD08438.1"/>
    <property type="molecule type" value="Genomic_DNA"/>
</dbReference>
<dbReference type="PATRIC" id="fig|46224.3.peg.2405"/>
<gene>
    <name evidence="2" type="ORF">B4102_0616</name>
</gene>
<sequence length="187" mass="22391">MDMYCVDEVFELLKTYKITTHKESVRRWLRQGDLKGIAPSSRKDGWRISKEALDDFLQQRLPEGYTTDIVKETNQSNTTIVANEEEQRIRAKMWMDLANKNIWEGHVELKKTRIHECIQHRHYSKELEAKVWQHCIANSRAYKKPRVFYLLEAFGFEGKRLLLEKNFESLEEQVIFSILEHVRTFDR</sequence>
<reference evidence="2 3" key="1">
    <citation type="submission" date="2016-01" db="EMBL/GenBank/DDBJ databases">
        <title>Genome Sequences of Twelve Sporeforming Bacillus Species Isolated from Foods.</title>
        <authorList>
            <person name="Berendsen E.M."/>
            <person name="Wells-Bennik M.H."/>
            <person name="Krawcyk A.O."/>
            <person name="De Jong A."/>
            <person name="Holsappel S."/>
            <person name="Eijlander R.T."/>
            <person name="Kuipers O.P."/>
        </authorList>
    </citation>
    <scope>NUCLEOTIDE SEQUENCE [LARGE SCALE GENOMIC DNA]</scope>
    <source>
        <strain evidence="2 3">B4102</strain>
    </source>
</reference>
<protein>
    <recommendedName>
        <fullName evidence="1">Helix-turn-helix domain-containing protein</fullName>
    </recommendedName>
</protein>
<dbReference type="Pfam" id="PF12728">
    <property type="entry name" value="HTH_17"/>
    <property type="match status" value="1"/>
</dbReference>
<dbReference type="RefSeq" id="WP_066229905.1">
    <property type="nucleotide sequence ID" value="NZ_JBHJSX010000074.1"/>
</dbReference>
<accession>A0A150L7Z0</accession>
<keyword evidence="3" id="KW-1185">Reference proteome</keyword>
<evidence type="ECO:0000259" key="1">
    <source>
        <dbReference type="Pfam" id="PF12728"/>
    </source>
</evidence>
<dbReference type="Proteomes" id="UP000075666">
    <property type="component" value="Unassembled WGS sequence"/>
</dbReference>
<organism evidence="2 3">
    <name type="scientific">Heyndrickxia sporothermodurans</name>
    <dbReference type="NCBI Taxonomy" id="46224"/>
    <lineage>
        <taxon>Bacteria</taxon>
        <taxon>Bacillati</taxon>
        <taxon>Bacillota</taxon>
        <taxon>Bacilli</taxon>
        <taxon>Bacillales</taxon>
        <taxon>Bacillaceae</taxon>
        <taxon>Heyndrickxia</taxon>
    </lineage>
</organism>
<dbReference type="InterPro" id="IPR041657">
    <property type="entry name" value="HTH_17"/>
</dbReference>
<proteinExistence type="predicted"/>
<comment type="caution">
    <text evidence="2">The sequence shown here is derived from an EMBL/GenBank/DDBJ whole genome shotgun (WGS) entry which is preliminary data.</text>
</comment>
<feature type="domain" description="Helix-turn-helix" evidence="1">
    <location>
        <begin position="7"/>
        <end position="60"/>
    </location>
</feature>
<dbReference type="AlphaFoldDB" id="A0A150L7Z0"/>